<evidence type="ECO:0000256" key="1">
    <source>
        <dbReference type="SAM" id="SignalP"/>
    </source>
</evidence>
<dbReference type="AlphaFoldDB" id="Q1N5R0"/>
<dbReference type="EMBL" id="AAQH01000001">
    <property type="protein sequence ID" value="EAT13882.1"/>
    <property type="molecule type" value="Genomic_DNA"/>
</dbReference>
<keyword evidence="3" id="KW-1185">Reference proteome</keyword>
<feature type="signal peptide" evidence="1">
    <location>
        <begin position="1"/>
        <end position="21"/>
    </location>
</feature>
<proteinExistence type="predicted"/>
<feature type="chain" id="PRO_5004194869" description="DUF481 domain-containing protein" evidence="1">
    <location>
        <begin position="22"/>
        <end position="161"/>
    </location>
</feature>
<dbReference type="Proteomes" id="UP000004263">
    <property type="component" value="Unassembled WGS sequence"/>
</dbReference>
<sequence>MKYFSALIACVGVSLCGISQAEGDSEYSKVLSIGGNGVTIRDTESNWFYGANYTFSEEDSDYYNSDTSHELSAVIGKRIYLNNEKARSFVDGVVDVSHHFSDSDYSSYRISAVYGLETFISSVVSIEGSVGASIIYADGTSSNYTRLSVPFGRFSLSYYFD</sequence>
<gene>
    <name evidence="2" type="ORF">RED65_10829</name>
</gene>
<keyword evidence="1" id="KW-0732">Signal</keyword>
<accession>Q1N5R0</accession>
<evidence type="ECO:0000313" key="3">
    <source>
        <dbReference type="Proteomes" id="UP000004263"/>
    </source>
</evidence>
<comment type="caution">
    <text evidence="2">The sequence shown here is derived from an EMBL/GenBank/DDBJ whole genome shotgun (WGS) entry which is preliminary data.</text>
</comment>
<evidence type="ECO:0000313" key="2">
    <source>
        <dbReference type="EMBL" id="EAT13882.1"/>
    </source>
</evidence>
<reference evidence="2 3" key="1">
    <citation type="submission" date="2006-03" db="EMBL/GenBank/DDBJ databases">
        <authorList>
            <person name="Pinhassi J."/>
            <person name="Pedros-Alio C."/>
            <person name="Ferriera S."/>
            <person name="Johnson J."/>
            <person name="Kravitz S."/>
            <person name="Halpern A."/>
            <person name="Remington K."/>
            <person name="Beeson K."/>
            <person name="Tran B."/>
            <person name="Rogers Y.-H."/>
            <person name="Friedman R."/>
            <person name="Venter J.C."/>
        </authorList>
    </citation>
    <scope>NUCLEOTIDE SEQUENCE [LARGE SCALE GENOMIC DNA]</scope>
    <source>
        <strain evidence="2 3">RED65</strain>
    </source>
</reference>
<dbReference type="RefSeq" id="WP_007017303.1">
    <property type="nucleotide sequence ID" value="NZ_CH724113.1"/>
</dbReference>
<organism evidence="2 3">
    <name type="scientific">Bermanella marisrubri</name>
    <dbReference type="NCBI Taxonomy" id="207949"/>
    <lineage>
        <taxon>Bacteria</taxon>
        <taxon>Pseudomonadati</taxon>
        <taxon>Pseudomonadota</taxon>
        <taxon>Gammaproteobacteria</taxon>
        <taxon>Oceanospirillales</taxon>
        <taxon>Oceanospirillaceae</taxon>
        <taxon>Bermanella</taxon>
    </lineage>
</organism>
<name>Q1N5R0_9GAMM</name>
<evidence type="ECO:0008006" key="4">
    <source>
        <dbReference type="Google" id="ProtNLM"/>
    </source>
</evidence>
<protein>
    <recommendedName>
        <fullName evidence="4">DUF481 domain-containing protein</fullName>
    </recommendedName>
</protein>
<dbReference type="HOGENOM" id="CLU_1640496_0_0_6"/>